<evidence type="ECO:0000256" key="5">
    <source>
        <dbReference type="ARBA" id="ARBA00023242"/>
    </source>
</evidence>
<dbReference type="Proteomes" id="UP001346149">
    <property type="component" value="Unassembled WGS sequence"/>
</dbReference>
<dbReference type="GO" id="GO:0030686">
    <property type="term" value="C:90S preribosome"/>
    <property type="evidence" value="ECO:0007669"/>
    <property type="project" value="TreeGrafter"/>
</dbReference>
<dbReference type="InterPro" id="IPR009292">
    <property type="entry name" value="RRP36"/>
</dbReference>
<proteinExistence type="inferred from homology"/>
<keyword evidence="6" id="KW-0687">Ribonucleoprotein</keyword>
<evidence type="ECO:0000256" key="4">
    <source>
        <dbReference type="ARBA" id="ARBA00022552"/>
    </source>
</evidence>
<feature type="region of interest" description="Disordered" evidence="7">
    <location>
        <begin position="1"/>
        <end position="32"/>
    </location>
</feature>
<dbReference type="Pfam" id="PF06102">
    <property type="entry name" value="RRP36"/>
    <property type="match status" value="1"/>
</dbReference>
<evidence type="ECO:0000313" key="8">
    <source>
        <dbReference type="EMBL" id="KAK4802862.1"/>
    </source>
</evidence>
<feature type="region of interest" description="Disordered" evidence="7">
    <location>
        <begin position="219"/>
        <end position="245"/>
    </location>
</feature>
<reference evidence="8 9" key="1">
    <citation type="journal article" date="2023" name="Hortic Res">
        <title>Pangenome of water caltrop reveals structural variations and asymmetric subgenome divergence after allopolyploidization.</title>
        <authorList>
            <person name="Zhang X."/>
            <person name="Chen Y."/>
            <person name="Wang L."/>
            <person name="Yuan Y."/>
            <person name="Fang M."/>
            <person name="Shi L."/>
            <person name="Lu R."/>
            <person name="Comes H.P."/>
            <person name="Ma Y."/>
            <person name="Chen Y."/>
            <person name="Huang G."/>
            <person name="Zhou Y."/>
            <person name="Zheng Z."/>
            <person name="Qiu Y."/>
        </authorList>
    </citation>
    <scope>NUCLEOTIDE SEQUENCE [LARGE SCALE GENOMIC DNA]</scope>
    <source>
        <strain evidence="8">F231</strain>
    </source>
</reference>
<keyword evidence="3 6" id="KW-0690">Ribosome biogenesis</keyword>
<dbReference type="PANTHER" id="PTHR21738">
    <property type="entry name" value="RIBOSOMAL RNA PROCESSING PROTEIN 36 HOMOLOG"/>
    <property type="match status" value="1"/>
</dbReference>
<dbReference type="AlphaFoldDB" id="A0AAN7RG53"/>
<dbReference type="GO" id="GO:0000462">
    <property type="term" value="P:maturation of SSU-rRNA from tricistronic rRNA transcript (SSU-rRNA, 5.8S rRNA, LSU-rRNA)"/>
    <property type="evidence" value="ECO:0007669"/>
    <property type="project" value="TreeGrafter"/>
</dbReference>
<name>A0AAN7RG53_TRANT</name>
<keyword evidence="5 6" id="KW-0539">Nucleus</keyword>
<accession>A0AAN7RG53</accession>
<evidence type="ECO:0000256" key="3">
    <source>
        <dbReference type="ARBA" id="ARBA00022517"/>
    </source>
</evidence>
<keyword evidence="9" id="KW-1185">Reference proteome</keyword>
<evidence type="ECO:0000256" key="2">
    <source>
        <dbReference type="ARBA" id="ARBA00009418"/>
    </source>
</evidence>
<feature type="region of interest" description="Disordered" evidence="7">
    <location>
        <begin position="49"/>
        <end position="81"/>
    </location>
</feature>
<comment type="subunit">
    <text evidence="6">Associates with 90S and pre-40S pre-ribosomal particles.</text>
</comment>
<organism evidence="8 9">
    <name type="scientific">Trapa natans</name>
    <name type="common">Water chestnut</name>
    <dbReference type="NCBI Taxonomy" id="22666"/>
    <lineage>
        <taxon>Eukaryota</taxon>
        <taxon>Viridiplantae</taxon>
        <taxon>Streptophyta</taxon>
        <taxon>Embryophyta</taxon>
        <taxon>Tracheophyta</taxon>
        <taxon>Spermatophyta</taxon>
        <taxon>Magnoliopsida</taxon>
        <taxon>eudicotyledons</taxon>
        <taxon>Gunneridae</taxon>
        <taxon>Pentapetalae</taxon>
        <taxon>rosids</taxon>
        <taxon>malvids</taxon>
        <taxon>Myrtales</taxon>
        <taxon>Lythraceae</taxon>
        <taxon>Trapa</taxon>
    </lineage>
</organism>
<dbReference type="PANTHER" id="PTHR21738:SF0">
    <property type="entry name" value="RIBOSOMAL RNA PROCESSING PROTEIN 36 HOMOLOG"/>
    <property type="match status" value="1"/>
</dbReference>
<dbReference type="GO" id="GO:0005730">
    <property type="term" value="C:nucleolus"/>
    <property type="evidence" value="ECO:0007669"/>
    <property type="project" value="UniProtKB-SubCell"/>
</dbReference>
<comment type="similarity">
    <text evidence="2 6">Belongs to the RRP36 family.</text>
</comment>
<evidence type="ECO:0000256" key="7">
    <source>
        <dbReference type="SAM" id="MobiDB-lite"/>
    </source>
</evidence>
<sequence length="245" mass="29273">MKESGKEVWSEHKTKFENNKQGYLSSSEEEEEIERELAEITFEELQRVKSDGSHLHRNLDEDKRSKRANKNRPMEASCKKPVSRFREVIQVPKKAIRDPRFESLCGELDVERFKKKYHFLYENNIPAEREELQKQLKKTKNPDEIIEIRNKIAWIDKQLKESSKRTDSAILAEHKKKEREAAKQGKRPFYLKKSEIRKQSLIQKYNSLKATGKLDSFIEKRRKKNAAKDRRYMPYRRTSSQDQQD</sequence>
<feature type="compositionally biased region" description="Basic and acidic residues" evidence="7">
    <location>
        <begin position="49"/>
        <end position="64"/>
    </location>
</feature>
<evidence type="ECO:0000256" key="1">
    <source>
        <dbReference type="ARBA" id="ARBA00004604"/>
    </source>
</evidence>
<keyword evidence="4 6" id="KW-0698">rRNA processing</keyword>
<evidence type="ECO:0000256" key="6">
    <source>
        <dbReference type="RuleBase" id="RU368027"/>
    </source>
</evidence>
<comment type="subcellular location">
    <subcellularLocation>
        <location evidence="1 6">Nucleus</location>
        <location evidence="1 6">Nucleolus</location>
    </subcellularLocation>
</comment>
<comment type="caution">
    <text evidence="8">The sequence shown here is derived from an EMBL/GenBank/DDBJ whole genome shotgun (WGS) entry which is preliminary data.</text>
</comment>
<gene>
    <name evidence="8" type="ORF">SAY86_001065</name>
</gene>
<dbReference type="EMBL" id="JAXQNO010000002">
    <property type="protein sequence ID" value="KAK4802862.1"/>
    <property type="molecule type" value="Genomic_DNA"/>
</dbReference>
<protein>
    <recommendedName>
        <fullName evidence="6">rRNA biogenesis protein RRP36</fullName>
    </recommendedName>
</protein>
<comment type="function">
    <text evidence="6">Component of the 90S pre-ribosome involved in the maturation of rRNAs. Required for early cleavages of the pre-RNAs in the 40S ribosomal subunit maturation pathway.</text>
</comment>
<feature type="compositionally biased region" description="Basic and acidic residues" evidence="7">
    <location>
        <begin position="1"/>
        <end position="18"/>
    </location>
</feature>
<evidence type="ECO:0000313" key="9">
    <source>
        <dbReference type="Proteomes" id="UP001346149"/>
    </source>
</evidence>